<dbReference type="GO" id="GO:0008270">
    <property type="term" value="F:zinc ion binding"/>
    <property type="evidence" value="ECO:0007669"/>
    <property type="project" value="UniProtKB-UniRule"/>
</dbReference>
<keyword evidence="5 15" id="KW-0963">Cytoplasm</keyword>
<dbReference type="PROSITE" id="PS00178">
    <property type="entry name" value="AA_TRNA_LIGASE_I"/>
    <property type="match status" value="1"/>
</dbReference>
<evidence type="ECO:0000256" key="3">
    <source>
        <dbReference type="ARBA" id="ARBA00007078"/>
    </source>
</evidence>
<comment type="domain">
    <text evidence="15">IleRS has two distinct active sites: one for aminoacylation and one for editing. The misactivated valine is translocated from the active site to the editing site, which sterically excludes the correctly activated isoleucine. The single editing site contains two valyl binding pockets, one specific for each substrate (Val-AMP or Val-tRNA(Ile)).</text>
</comment>
<dbReference type="InterPro" id="IPR029033">
    <property type="entry name" value="His_PPase_superfam"/>
</dbReference>
<comment type="similarity">
    <text evidence="3 15">Belongs to the class-I aminoacyl-tRNA synthetase family. IleS type 2 subfamily.</text>
</comment>
<dbReference type="GO" id="GO:0005737">
    <property type="term" value="C:cytoplasm"/>
    <property type="evidence" value="ECO:0007669"/>
    <property type="project" value="UniProtKB-SubCell"/>
</dbReference>
<evidence type="ECO:0000256" key="9">
    <source>
        <dbReference type="ARBA" id="ARBA00022833"/>
    </source>
</evidence>
<dbReference type="Gene3D" id="3.90.740.10">
    <property type="entry name" value="Valyl/Leucyl/Isoleucyl-tRNA synthetase, editing domain"/>
    <property type="match status" value="1"/>
</dbReference>
<dbReference type="Gene3D" id="1.10.730.10">
    <property type="entry name" value="Isoleucyl-tRNA Synthetase, Domain 1"/>
    <property type="match status" value="1"/>
</dbReference>
<accession>A0A1G2MH19</accession>
<proteinExistence type="inferred from homology"/>
<feature type="domain" description="Aminoacyl-tRNA synthetase class Ia" evidence="17">
    <location>
        <begin position="759"/>
        <end position="908"/>
    </location>
</feature>
<gene>
    <name evidence="15" type="primary">ileS</name>
    <name evidence="19" type="ORF">A2W52_00525</name>
</gene>
<comment type="function">
    <text evidence="13 15">Catalyzes the attachment of isoleucine to tRNA(Ile). As IleRS can inadvertently accommodate and process structurally similar amino acids such as valine, to avoid such errors it has two additional distinct tRNA(Ile)-dependent editing activities. One activity is designated as 'pretransfer' editing and involves the hydrolysis of activated Val-AMP. The other activity is designated 'posttransfer' editing and involves deacylation of mischarged Val-tRNA(Ile).</text>
</comment>
<evidence type="ECO:0000313" key="19">
    <source>
        <dbReference type="EMBL" id="OHA22459.1"/>
    </source>
</evidence>
<feature type="domain" description="Methionyl/Valyl/Leucyl/Isoleucyl-tRNA synthetase anticodon-binding" evidence="18">
    <location>
        <begin position="960"/>
        <end position="1120"/>
    </location>
</feature>
<dbReference type="InterPro" id="IPR033709">
    <property type="entry name" value="Anticodon_Ile_ABEc"/>
</dbReference>
<dbReference type="SUPFAM" id="SSF53254">
    <property type="entry name" value="Phosphoglycerate mutase-like"/>
    <property type="match status" value="1"/>
</dbReference>
<dbReference type="CDD" id="cd07961">
    <property type="entry name" value="Anticodon_Ia_Ile_ABEc"/>
    <property type="match status" value="1"/>
</dbReference>
<dbReference type="Pfam" id="PF08264">
    <property type="entry name" value="Anticodon_1"/>
    <property type="match status" value="1"/>
</dbReference>
<dbReference type="Gene3D" id="3.40.50.620">
    <property type="entry name" value="HUPs"/>
    <property type="match status" value="2"/>
</dbReference>
<dbReference type="InterPro" id="IPR023586">
    <property type="entry name" value="Ile-tRNA-ligase_type2"/>
</dbReference>
<dbReference type="GO" id="GO:0000049">
    <property type="term" value="F:tRNA binding"/>
    <property type="evidence" value="ECO:0007669"/>
    <property type="project" value="InterPro"/>
</dbReference>
<protein>
    <recommendedName>
        <fullName evidence="15">Isoleucine--tRNA ligase</fullName>
        <ecNumber evidence="15">6.1.1.5</ecNumber>
    </recommendedName>
    <alternativeName>
        <fullName evidence="15">Isoleucyl-tRNA synthetase</fullName>
        <shortName evidence="15">IleRS</shortName>
    </alternativeName>
</protein>
<evidence type="ECO:0000256" key="15">
    <source>
        <dbReference type="HAMAP-Rule" id="MF_02003"/>
    </source>
</evidence>
<evidence type="ECO:0000256" key="11">
    <source>
        <dbReference type="ARBA" id="ARBA00022917"/>
    </source>
</evidence>
<dbReference type="PANTHER" id="PTHR42780">
    <property type="entry name" value="SOLEUCYL-TRNA SYNTHETASE"/>
    <property type="match status" value="1"/>
</dbReference>
<evidence type="ECO:0000259" key="17">
    <source>
        <dbReference type="Pfam" id="PF00133"/>
    </source>
</evidence>
<evidence type="ECO:0000256" key="12">
    <source>
        <dbReference type="ARBA" id="ARBA00023146"/>
    </source>
</evidence>
<keyword evidence="10 15" id="KW-0067">ATP-binding</keyword>
<dbReference type="InterPro" id="IPR013155">
    <property type="entry name" value="M/V/L/I-tRNA-synth_anticd-bd"/>
</dbReference>
<dbReference type="FunFam" id="3.40.50.620:FF:000063">
    <property type="entry name" value="Isoleucine--tRNA ligase"/>
    <property type="match status" value="1"/>
</dbReference>
<dbReference type="SUPFAM" id="SSF50677">
    <property type="entry name" value="ValRS/IleRS/LeuRS editing domain"/>
    <property type="match status" value="1"/>
</dbReference>
<evidence type="ECO:0000256" key="10">
    <source>
        <dbReference type="ARBA" id="ARBA00022840"/>
    </source>
</evidence>
<organism evidence="19 20">
    <name type="scientific">Candidatus Taylorbacteria bacterium RIFCSPHIGHO2_02_49_25</name>
    <dbReference type="NCBI Taxonomy" id="1802305"/>
    <lineage>
        <taxon>Bacteria</taxon>
        <taxon>Candidatus Tayloriibacteriota</taxon>
    </lineage>
</organism>
<feature type="binding site" evidence="16">
    <location>
        <position position="602"/>
    </location>
    <ligand>
        <name>substrate</name>
    </ligand>
</feature>
<dbReference type="HAMAP" id="MF_02003">
    <property type="entry name" value="Ile_tRNA_synth_type2"/>
    <property type="match status" value="1"/>
</dbReference>
<dbReference type="SUPFAM" id="SSF47323">
    <property type="entry name" value="Anticodon-binding domain of a subclass of class I aminoacyl-tRNA synthetases"/>
    <property type="match status" value="1"/>
</dbReference>
<dbReference type="GO" id="GO:0002161">
    <property type="term" value="F:aminoacyl-tRNA deacylase activity"/>
    <property type="evidence" value="ECO:0007669"/>
    <property type="project" value="InterPro"/>
</dbReference>
<evidence type="ECO:0000259" key="18">
    <source>
        <dbReference type="Pfam" id="PF08264"/>
    </source>
</evidence>
<feature type="domain" description="Aminoacyl-tRNA synthetase class Ia" evidence="17">
    <location>
        <begin position="31"/>
        <end position="539"/>
    </location>
</feature>
<dbReference type="Pfam" id="PF00133">
    <property type="entry name" value="tRNA-synt_1"/>
    <property type="match status" value="2"/>
</dbReference>
<dbReference type="InterPro" id="IPR002301">
    <property type="entry name" value="Ile-tRNA-ligase"/>
</dbReference>
<comment type="subcellular location">
    <subcellularLocation>
        <location evidence="2 15">Cytoplasm</location>
    </subcellularLocation>
</comment>
<dbReference type="AlphaFoldDB" id="A0A1G2MH19"/>
<keyword evidence="12 15" id="KW-0030">Aminoacyl-tRNA synthetase</keyword>
<sequence>MPEEPQQEDATLNRSASAPISDAARREEEILLLWRERRVFEKTLKKHSPKGEFVFFDGPPFATGLPHYGHILAGTIKDVIPRFQTMQGYHVPRRWGWDCHGLPVEHEVEKELGFKTRKDVENYGLERFNAKAKETVMHYADDWRRIIPRMGRWVDMDNDYRTMDSPYTETVWWVFKTLHGKGLIYRGFKSMHLCPRCETTLSNFEVGQGYKEITDVSAFVKFKLLSETNTFLVAWTTTPWTLPGNVALAVRPDMDYSFVEITASNSREVLTGDTFIVGGREDTLKRVFGGESLKFDPQSRVGTFLSNGDEVAFSARRGVKGRDLAGQFYEPLFEYYANPRGTGVRLPNRDKAFKVYEADFVLADEGTGIVHIAPAFGEDDYNLAKKHDLPFIQHIQTDGTFGEAVVDFAGLSAKPKGNPRETDEKIANFLAAKGKLLKRESYTHEYPHCWRCETPLLNFASPSWFVNVAAMREKLVKENERILWVPEAVGKYRFGNWLAEAKDWAVSRTRFWGAPIPVWGCERCKTYSVVGSIDELRKRGAENITKVILLRHGESKSNTLHYLDDSPNTFPLTHEGKRKAKEAAEYILRARVDVIYSSPVRRARETAEIISRAVKKEVKIDERFREVDSGRWDGEKADTEALRREIDAYHALPPEVFYQTKRGDVGESWKDVERRMAEGLSDALRAHAGETVLIISHEGPIVHLQKAIGTVTLAECSSYFRKDRFEEFARPLTVYVDATTGKEFDLHRPHIDSVALTCETCFKESGSGRGLMHRIEEVFDCWFESGAMPYGQAHYPFETFAMERNGRPFDPVGGFWKKKSGFPADFIAEGLDQTRGWFYSMLVLGVGLFEKSPYRRAVVNGLILAENGAKMSKRLKNYPDPLDIVAKYGADSLRFYLLSSPAVRGEELRFSERGIEEVGRRMFNRLQNVLSFYQLYEQPSSMLEAVSSKLHSLSGNHVLDEWILARQSGLIQEVTEGLERYELDKAARPIAEFVDDLSTWYLRRSRERMKGDENDERIQALHTLQSVLSELAKVMAPFTPFFAEYLYQSVHNANITNGGNANTANKKESVHLEEWPALRSQQPTANSQQLLENMKEVRKIVSLALEARAKANIKVRQPLSSLGFKNKDLRFKNELLQLVKDEVNVKEVVYDENIQGEVELNTTITPELKEEGLLRELVRFIQEMRKKGGFIPGESATLLVAVDGPSRRFVEQNEQELSRAAALKNIVIQDSFEEGEPFQTDELTLKLSLTRV</sequence>
<evidence type="ECO:0000256" key="6">
    <source>
        <dbReference type="ARBA" id="ARBA00022598"/>
    </source>
</evidence>
<dbReference type="PRINTS" id="PR00984">
    <property type="entry name" value="TRNASYNTHILE"/>
</dbReference>
<dbReference type="GO" id="GO:0006428">
    <property type="term" value="P:isoleucyl-tRNA aminoacylation"/>
    <property type="evidence" value="ECO:0007669"/>
    <property type="project" value="UniProtKB-UniRule"/>
</dbReference>
<comment type="cofactor">
    <cofactor evidence="1 15">
        <name>Zn(2+)</name>
        <dbReference type="ChEBI" id="CHEBI:29105"/>
    </cofactor>
</comment>
<dbReference type="Pfam" id="PF00300">
    <property type="entry name" value="His_Phos_1"/>
    <property type="match status" value="1"/>
</dbReference>
<dbReference type="GO" id="GO:0005524">
    <property type="term" value="F:ATP binding"/>
    <property type="evidence" value="ECO:0007669"/>
    <property type="project" value="UniProtKB-UniRule"/>
</dbReference>
<dbReference type="InterPro" id="IPR001412">
    <property type="entry name" value="aa-tRNA-synth_I_CS"/>
</dbReference>
<dbReference type="PANTHER" id="PTHR42780:SF1">
    <property type="entry name" value="ISOLEUCINE--TRNA LIGASE, CYTOPLASMIC"/>
    <property type="match status" value="1"/>
</dbReference>
<feature type="binding site" evidence="15">
    <location>
        <position position="873"/>
    </location>
    <ligand>
        <name>ATP</name>
        <dbReference type="ChEBI" id="CHEBI:30616"/>
    </ligand>
</feature>
<evidence type="ECO:0000256" key="1">
    <source>
        <dbReference type="ARBA" id="ARBA00001947"/>
    </source>
</evidence>
<dbReference type="InterPro" id="IPR014729">
    <property type="entry name" value="Rossmann-like_a/b/a_fold"/>
</dbReference>
<keyword evidence="6 15" id="KW-0436">Ligase</keyword>
<feature type="short sequence motif" description="'HIGH' region" evidence="15">
    <location>
        <begin position="60"/>
        <end position="70"/>
    </location>
</feature>
<dbReference type="GO" id="GO:0004822">
    <property type="term" value="F:isoleucine-tRNA ligase activity"/>
    <property type="evidence" value="ECO:0007669"/>
    <property type="project" value="UniProtKB-UniRule"/>
</dbReference>
<evidence type="ECO:0000256" key="4">
    <source>
        <dbReference type="ARBA" id="ARBA00011245"/>
    </source>
</evidence>
<evidence type="ECO:0000256" key="2">
    <source>
        <dbReference type="ARBA" id="ARBA00004496"/>
    </source>
</evidence>
<feature type="short sequence motif" description="'KMSKS' region" evidence="15">
    <location>
        <begin position="870"/>
        <end position="874"/>
    </location>
</feature>
<comment type="caution">
    <text evidence="19">The sequence shown here is derived from an EMBL/GenBank/DDBJ whole genome shotgun (WGS) entry which is preliminary data.</text>
</comment>
<dbReference type="InterPro" id="IPR009008">
    <property type="entry name" value="Val/Leu/Ile-tRNA-synth_edit"/>
</dbReference>
<dbReference type="InterPro" id="IPR002300">
    <property type="entry name" value="aa-tRNA-synth_Ia"/>
</dbReference>
<comment type="catalytic activity">
    <reaction evidence="14 15">
        <text>tRNA(Ile) + L-isoleucine + ATP = L-isoleucyl-tRNA(Ile) + AMP + diphosphate</text>
        <dbReference type="Rhea" id="RHEA:11060"/>
        <dbReference type="Rhea" id="RHEA-COMP:9666"/>
        <dbReference type="Rhea" id="RHEA-COMP:9695"/>
        <dbReference type="ChEBI" id="CHEBI:30616"/>
        <dbReference type="ChEBI" id="CHEBI:33019"/>
        <dbReference type="ChEBI" id="CHEBI:58045"/>
        <dbReference type="ChEBI" id="CHEBI:78442"/>
        <dbReference type="ChEBI" id="CHEBI:78528"/>
        <dbReference type="ChEBI" id="CHEBI:456215"/>
        <dbReference type="EC" id="6.1.1.5"/>
    </reaction>
</comment>
<evidence type="ECO:0000256" key="7">
    <source>
        <dbReference type="ARBA" id="ARBA00022723"/>
    </source>
</evidence>
<keyword evidence="8 15" id="KW-0547">Nucleotide-binding</keyword>
<dbReference type="InterPro" id="IPR009080">
    <property type="entry name" value="tRNAsynth_Ia_anticodon-bd"/>
</dbReference>
<keyword evidence="11 15" id="KW-0648">Protein biosynthesis</keyword>
<dbReference type="EC" id="6.1.1.5" evidence="15"/>
<name>A0A1G2MH19_9BACT</name>
<dbReference type="SMART" id="SM00855">
    <property type="entry name" value="PGAM"/>
    <property type="match status" value="1"/>
</dbReference>
<evidence type="ECO:0000256" key="16">
    <source>
        <dbReference type="PIRSR" id="PIRSR613078-2"/>
    </source>
</evidence>
<evidence type="ECO:0000313" key="20">
    <source>
        <dbReference type="Proteomes" id="UP000176493"/>
    </source>
</evidence>
<evidence type="ECO:0000256" key="8">
    <source>
        <dbReference type="ARBA" id="ARBA00022741"/>
    </source>
</evidence>
<dbReference type="EMBL" id="MHRJ01000025">
    <property type="protein sequence ID" value="OHA22459.1"/>
    <property type="molecule type" value="Genomic_DNA"/>
</dbReference>
<dbReference type="Gene3D" id="3.40.50.1240">
    <property type="entry name" value="Phosphoglycerate mutase-like"/>
    <property type="match status" value="1"/>
</dbReference>
<dbReference type="InterPro" id="IPR013078">
    <property type="entry name" value="His_Pase_superF_clade-1"/>
</dbReference>
<keyword evidence="9 15" id="KW-0862">Zinc</keyword>
<comment type="subunit">
    <text evidence="4 15">Monomer.</text>
</comment>
<evidence type="ECO:0000256" key="13">
    <source>
        <dbReference type="ARBA" id="ARBA00025217"/>
    </source>
</evidence>
<dbReference type="SUPFAM" id="SSF52374">
    <property type="entry name" value="Nucleotidylyl transferase"/>
    <property type="match status" value="1"/>
</dbReference>
<evidence type="ECO:0000256" key="5">
    <source>
        <dbReference type="ARBA" id="ARBA00022490"/>
    </source>
</evidence>
<reference evidence="19 20" key="1">
    <citation type="journal article" date="2016" name="Nat. Commun.">
        <title>Thousands of microbial genomes shed light on interconnected biogeochemical processes in an aquifer system.</title>
        <authorList>
            <person name="Anantharaman K."/>
            <person name="Brown C.T."/>
            <person name="Hug L.A."/>
            <person name="Sharon I."/>
            <person name="Castelle C.J."/>
            <person name="Probst A.J."/>
            <person name="Thomas B.C."/>
            <person name="Singh A."/>
            <person name="Wilkins M.J."/>
            <person name="Karaoz U."/>
            <person name="Brodie E.L."/>
            <person name="Williams K.H."/>
            <person name="Hubbard S.S."/>
            <person name="Banfield J.F."/>
        </authorList>
    </citation>
    <scope>NUCLEOTIDE SEQUENCE [LARGE SCALE GENOMIC DNA]</scope>
</reference>
<dbReference type="CDD" id="cd07067">
    <property type="entry name" value="HP_PGM_like"/>
    <property type="match status" value="1"/>
</dbReference>
<evidence type="ECO:0000256" key="14">
    <source>
        <dbReference type="ARBA" id="ARBA00048359"/>
    </source>
</evidence>
<keyword evidence="7 15" id="KW-0479">Metal-binding</keyword>
<feature type="binding site" evidence="16">
    <location>
        <begin position="551"/>
        <end position="558"/>
    </location>
    <ligand>
        <name>substrate</name>
    </ligand>
</feature>
<dbReference type="Proteomes" id="UP000176493">
    <property type="component" value="Unassembled WGS sequence"/>
</dbReference>